<gene>
    <name evidence="1" type="ORF">NO1_1597</name>
</gene>
<accession>A0A388TC48</accession>
<dbReference type="AlphaFoldDB" id="A0A388TC48"/>
<evidence type="ECO:0000313" key="1">
    <source>
        <dbReference type="EMBL" id="GBR74419.1"/>
    </source>
</evidence>
<name>A0A388TC48_TERA1</name>
<keyword evidence="2" id="KW-1185">Reference proteome</keyword>
<dbReference type="EMBL" id="BGZN01000045">
    <property type="protein sequence ID" value="GBR74419.1"/>
    <property type="molecule type" value="Genomic_DNA"/>
</dbReference>
<protein>
    <submittedName>
        <fullName evidence="1">Uncharacterized protein</fullName>
    </submittedName>
</protein>
<evidence type="ECO:0000313" key="2">
    <source>
        <dbReference type="Proteomes" id="UP000269352"/>
    </source>
</evidence>
<organism evidence="1 2">
    <name type="scientific">Termititenax aidoneus</name>
    <dbReference type="NCBI Taxonomy" id="2218524"/>
    <lineage>
        <taxon>Bacteria</taxon>
        <taxon>Bacillati</taxon>
        <taxon>Candidatus Margulisiibacteriota</taxon>
        <taxon>Candidatus Termititenacia</taxon>
        <taxon>Candidatus Termititenacales</taxon>
        <taxon>Candidatus Termititenacaceae</taxon>
        <taxon>Candidatus Termititenax</taxon>
    </lineage>
</organism>
<proteinExistence type="predicted"/>
<reference evidence="1 2" key="1">
    <citation type="journal article" date="2019" name="ISME J.">
        <title>Genome analyses of uncultured TG2/ZB3 bacteria in 'Margulisbacteria' specifically attached to ectosymbiotic spirochetes of protists in the termite gut.</title>
        <authorList>
            <person name="Utami Y.D."/>
            <person name="Kuwahara H."/>
            <person name="Igai K."/>
            <person name="Murakami T."/>
            <person name="Sugaya K."/>
            <person name="Morikawa T."/>
            <person name="Nagura Y."/>
            <person name="Yuki M."/>
            <person name="Deevong P."/>
            <person name="Inoue T."/>
            <person name="Kihara K."/>
            <person name="Lo N."/>
            <person name="Yamada A."/>
            <person name="Ohkuma M."/>
            <person name="Hongoh Y."/>
        </authorList>
    </citation>
    <scope>NUCLEOTIDE SEQUENCE [LARGE SCALE GENOMIC DNA]</scope>
    <source>
        <strain evidence="1">NkOx7-01</strain>
    </source>
</reference>
<sequence length="110" mass="12575">MATQGKTKIKAAAKQPLKIVERTIQAPAAENRKLENFKKLLVRNLEPKARPENVVQTIVDAALVSEYTPQIRQRNYYPHMKEVISNALLKNKILKKEALDISKHYQKLLG</sequence>
<comment type="caution">
    <text evidence="1">The sequence shown here is derived from an EMBL/GenBank/DDBJ whole genome shotgun (WGS) entry which is preliminary data.</text>
</comment>
<dbReference type="Proteomes" id="UP000269352">
    <property type="component" value="Unassembled WGS sequence"/>
</dbReference>